<sequence length="128" mass="14786">MIVSMGFFSFRQREGSPNLMVPPKGITKWKKKFFYIKAAAIAARLAFRNVTDTIITENISVPTAGTVDWFSRLRIIEWKKLSNSQLWVLRMMLGRMSRKARPVLREKMVVSIFLPVRFVAPLSLLLIL</sequence>
<dbReference type="PANTHER" id="PTHR31099:SF49">
    <property type="entry name" value="MYOSIN HEAVY CHAIN-LIKE PROTEIN"/>
    <property type="match status" value="1"/>
</dbReference>
<proteinExistence type="predicted"/>
<dbReference type="Proteomes" id="UP000215914">
    <property type="component" value="Unassembled WGS sequence"/>
</dbReference>
<dbReference type="PANTHER" id="PTHR31099">
    <property type="entry name" value="OS06G0165300 PROTEIN"/>
    <property type="match status" value="1"/>
</dbReference>
<dbReference type="AlphaFoldDB" id="A0A9K3DEX0"/>
<gene>
    <name evidence="1" type="ORF">HanXRQr2_Chr17g0781971</name>
</gene>
<reference evidence="1" key="1">
    <citation type="journal article" date="2017" name="Nature">
        <title>The sunflower genome provides insights into oil metabolism, flowering and Asterid evolution.</title>
        <authorList>
            <person name="Badouin H."/>
            <person name="Gouzy J."/>
            <person name="Grassa C.J."/>
            <person name="Murat F."/>
            <person name="Staton S.E."/>
            <person name="Cottret L."/>
            <person name="Lelandais-Briere C."/>
            <person name="Owens G.L."/>
            <person name="Carrere S."/>
            <person name="Mayjonade B."/>
            <person name="Legrand L."/>
            <person name="Gill N."/>
            <person name="Kane N.C."/>
            <person name="Bowers J.E."/>
            <person name="Hubner S."/>
            <person name="Bellec A."/>
            <person name="Berard A."/>
            <person name="Berges H."/>
            <person name="Blanchet N."/>
            <person name="Boniface M.C."/>
            <person name="Brunel D."/>
            <person name="Catrice O."/>
            <person name="Chaidir N."/>
            <person name="Claudel C."/>
            <person name="Donnadieu C."/>
            <person name="Faraut T."/>
            <person name="Fievet G."/>
            <person name="Helmstetter N."/>
            <person name="King M."/>
            <person name="Knapp S.J."/>
            <person name="Lai Z."/>
            <person name="Le Paslier M.C."/>
            <person name="Lippi Y."/>
            <person name="Lorenzon L."/>
            <person name="Mandel J.R."/>
            <person name="Marage G."/>
            <person name="Marchand G."/>
            <person name="Marquand E."/>
            <person name="Bret-Mestries E."/>
            <person name="Morien E."/>
            <person name="Nambeesan S."/>
            <person name="Nguyen T."/>
            <person name="Pegot-Espagnet P."/>
            <person name="Pouilly N."/>
            <person name="Raftis F."/>
            <person name="Sallet E."/>
            <person name="Schiex T."/>
            <person name="Thomas J."/>
            <person name="Vandecasteele C."/>
            <person name="Vares D."/>
            <person name="Vear F."/>
            <person name="Vautrin S."/>
            <person name="Crespi M."/>
            <person name="Mangin B."/>
            <person name="Burke J.M."/>
            <person name="Salse J."/>
            <person name="Munos S."/>
            <person name="Vincourt P."/>
            <person name="Rieseberg L.H."/>
            <person name="Langlade N.B."/>
        </authorList>
    </citation>
    <scope>NUCLEOTIDE SEQUENCE</scope>
    <source>
        <tissue evidence="1">Leaves</tissue>
    </source>
</reference>
<evidence type="ECO:0000313" key="2">
    <source>
        <dbReference type="Proteomes" id="UP000215914"/>
    </source>
</evidence>
<keyword evidence="2" id="KW-1185">Reference proteome</keyword>
<dbReference type="Gramene" id="mRNA:HanXRQr2_Chr17g0781971">
    <property type="protein sequence ID" value="CDS:HanXRQr2_Chr17g0781971.1"/>
    <property type="gene ID" value="HanXRQr2_Chr17g0781971"/>
</dbReference>
<organism evidence="1 2">
    <name type="scientific">Helianthus annuus</name>
    <name type="common">Common sunflower</name>
    <dbReference type="NCBI Taxonomy" id="4232"/>
    <lineage>
        <taxon>Eukaryota</taxon>
        <taxon>Viridiplantae</taxon>
        <taxon>Streptophyta</taxon>
        <taxon>Embryophyta</taxon>
        <taxon>Tracheophyta</taxon>
        <taxon>Spermatophyta</taxon>
        <taxon>Magnoliopsida</taxon>
        <taxon>eudicotyledons</taxon>
        <taxon>Gunneridae</taxon>
        <taxon>Pentapetalae</taxon>
        <taxon>asterids</taxon>
        <taxon>campanulids</taxon>
        <taxon>Asterales</taxon>
        <taxon>Asteraceae</taxon>
        <taxon>Asteroideae</taxon>
        <taxon>Heliantheae alliance</taxon>
        <taxon>Heliantheae</taxon>
        <taxon>Helianthus</taxon>
    </lineage>
</organism>
<reference evidence="1" key="2">
    <citation type="submission" date="2020-06" db="EMBL/GenBank/DDBJ databases">
        <title>Helianthus annuus Genome sequencing and assembly Release 2.</title>
        <authorList>
            <person name="Gouzy J."/>
            <person name="Langlade N."/>
            <person name="Munos S."/>
        </authorList>
    </citation>
    <scope>NUCLEOTIDE SEQUENCE</scope>
    <source>
        <tissue evidence="1">Leaves</tissue>
    </source>
</reference>
<dbReference type="EMBL" id="MNCJ02000332">
    <property type="protein sequence ID" value="KAF5753605.1"/>
    <property type="molecule type" value="Genomic_DNA"/>
</dbReference>
<comment type="caution">
    <text evidence="1">The sequence shown here is derived from an EMBL/GenBank/DDBJ whole genome shotgun (WGS) entry which is preliminary data.</text>
</comment>
<evidence type="ECO:0000313" key="1">
    <source>
        <dbReference type="EMBL" id="KAF5753605.1"/>
    </source>
</evidence>
<accession>A0A9K3DEX0</accession>
<name>A0A9K3DEX0_HELAN</name>
<protein>
    <submittedName>
        <fullName evidence="1">Uncharacterized protein</fullName>
    </submittedName>
</protein>